<evidence type="ECO:0000313" key="2">
    <source>
        <dbReference type="Proteomes" id="UP000178023"/>
    </source>
</evidence>
<evidence type="ECO:0000313" key="1">
    <source>
        <dbReference type="EMBL" id="OGN08286.1"/>
    </source>
</evidence>
<protein>
    <submittedName>
        <fullName evidence="1">Uncharacterized protein</fullName>
    </submittedName>
</protein>
<dbReference type="Proteomes" id="UP000178023">
    <property type="component" value="Unassembled WGS sequence"/>
</dbReference>
<accession>A0A1F8F7R3</accession>
<sequence length="78" mass="8801">MLREVLLNGQGDLHKEVILGFNEGHKPDNDFWYLKIVIGEYEFNSQQSFFNSQIGKRAAKKAGKLISEAIGASFKTRA</sequence>
<name>A0A1F8F7R3_9BACT</name>
<organism evidence="1 2">
    <name type="scientific">Candidatus Yanofskybacteria bacterium RIFCSPHIGHO2_01_FULL_45_42</name>
    <dbReference type="NCBI Taxonomy" id="1802671"/>
    <lineage>
        <taxon>Bacteria</taxon>
        <taxon>Candidatus Yanofskyibacteriota</taxon>
    </lineage>
</organism>
<proteinExistence type="predicted"/>
<dbReference type="EMBL" id="MGJL01000007">
    <property type="protein sequence ID" value="OGN08286.1"/>
    <property type="molecule type" value="Genomic_DNA"/>
</dbReference>
<reference evidence="1 2" key="1">
    <citation type="journal article" date="2016" name="Nat. Commun.">
        <title>Thousands of microbial genomes shed light on interconnected biogeochemical processes in an aquifer system.</title>
        <authorList>
            <person name="Anantharaman K."/>
            <person name="Brown C.T."/>
            <person name="Hug L.A."/>
            <person name="Sharon I."/>
            <person name="Castelle C.J."/>
            <person name="Probst A.J."/>
            <person name="Thomas B.C."/>
            <person name="Singh A."/>
            <person name="Wilkins M.J."/>
            <person name="Karaoz U."/>
            <person name="Brodie E.L."/>
            <person name="Williams K.H."/>
            <person name="Hubbard S.S."/>
            <person name="Banfield J.F."/>
        </authorList>
    </citation>
    <scope>NUCLEOTIDE SEQUENCE [LARGE SCALE GENOMIC DNA]</scope>
</reference>
<dbReference type="AlphaFoldDB" id="A0A1F8F7R3"/>
<gene>
    <name evidence="1" type="ORF">A2750_00500</name>
</gene>
<comment type="caution">
    <text evidence="1">The sequence shown here is derived from an EMBL/GenBank/DDBJ whole genome shotgun (WGS) entry which is preliminary data.</text>
</comment>